<dbReference type="Proteomes" id="UP000245368">
    <property type="component" value="Chromosome"/>
</dbReference>
<evidence type="ECO:0000313" key="3">
    <source>
        <dbReference type="Proteomes" id="UP000245368"/>
    </source>
</evidence>
<keyword evidence="1" id="KW-0812">Transmembrane</keyword>
<proteinExistence type="predicted"/>
<evidence type="ECO:0000313" key="2">
    <source>
        <dbReference type="EMBL" id="AWN22913.1"/>
    </source>
</evidence>
<protein>
    <recommendedName>
        <fullName evidence="4">DUF2178 domain-containing protein</fullName>
    </recommendedName>
</protein>
<accession>A0A2Z3JCM6</accession>
<dbReference type="OrthoDB" id="68768at2"/>
<keyword evidence="3" id="KW-1185">Reference proteome</keyword>
<dbReference type="EMBL" id="CP029494">
    <property type="protein sequence ID" value="AWN22913.1"/>
    <property type="molecule type" value="Genomic_DNA"/>
</dbReference>
<feature type="transmembrane region" description="Helical" evidence="1">
    <location>
        <begin position="52"/>
        <end position="73"/>
    </location>
</feature>
<dbReference type="AlphaFoldDB" id="A0A2Z3JCM6"/>
<name>A0A2Z3JCM6_9DEIO</name>
<evidence type="ECO:0008006" key="4">
    <source>
        <dbReference type="Google" id="ProtNLM"/>
    </source>
</evidence>
<gene>
    <name evidence="2" type="ORF">DKM44_06465</name>
</gene>
<dbReference type="RefSeq" id="WP_109826280.1">
    <property type="nucleotide sequence ID" value="NZ_CP029494.1"/>
</dbReference>
<sequence>MMAPTSRKSTTNRERRVWQTMWGMLGSAAAIGVIGLAVGLLKARTQGDTHDFLNGMTLGLLGSLPVAMGVWLFRAYRQMDEFGQRQQERACAFAFLVSMVAIMVAFAVSSFTGVQVPLWGLYVFGMLVYSAAVVRGAVLARSGR</sequence>
<dbReference type="KEGG" id="dez:DKM44_06465"/>
<feature type="transmembrane region" description="Helical" evidence="1">
    <location>
        <begin position="119"/>
        <end position="140"/>
    </location>
</feature>
<evidence type="ECO:0000256" key="1">
    <source>
        <dbReference type="SAM" id="Phobius"/>
    </source>
</evidence>
<feature type="transmembrane region" description="Helical" evidence="1">
    <location>
        <begin position="93"/>
        <end position="113"/>
    </location>
</feature>
<organism evidence="2 3">
    <name type="scientific">Deinococcus irradiatisoli</name>
    <dbReference type="NCBI Taxonomy" id="2202254"/>
    <lineage>
        <taxon>Bacteria</taxon>
        <taxon>Thermotogati</taxon>
        <taxon>Deinococcota</taxon>
        <taxon>Deinococci</taxon>
        <taxon>Deinococcales</taxon>
        <taxon>Deinococcaceae</taxon>
        <taxon>Deinococcus</taxon>
    </lineage>
</organism>
<keyword evidence="1" id="KW-1133">Transmembrane helix</keyword>
<keyword evidence="1" id="KW-0472">Membrane</keyword>
<reference evidence="2 3" key="1">
    <citation type="submission" date="2018-05" db="EMBL/GenBank/DDBJ databases">
        <title>Complete Genome Sequence of Deinococcus sp. strain 17bor-2.</title>
        <authorList>
            <person name="Srinivasan S."/>
        </authorList>
    </citation>
    <scope>NUCLEOTIDE SEQUENCE [LARGE SCALE GENOMIC DNA]</scope>
    <source>
        <strain evidence="2 3">17bor-2</strain>
    </source>
</reference>
<feature type="transmembrane region" description="Helical" evidence="1">
    <location>
        <begin position="21"/>
        <end position="40"/>
    </location>
</feature>